<dbReference type="InterPro" id="IPR000160">
    <property type="entry name" value="GGDEF_dom"/>
</dbReference>
<evidence type="ECO:0000313" key="5">
    <source>
        <dbReference type="Proteomes" id="UP000434036"/>
    </source>
</evidence>
<evidence type="ECO:0000259" key="2">
    <source>
        <dbReference type="PROSITE" id="PS50883"/>
    </source>
</evidence>
<dbReference type="PROSITE" id="PS50883">
    <property type="entry name" value="EAL"/>
    <property type="match status" value="1"/>
</dbReference>
<feature type="domain" description="GGDEF" evidence="3">
    <location>
        <begin position="131"/>
        <end position="261"/>
    </location>
</feature>
<dbReference type="SMART" id="SM00052">
    <property type="entry name" value="EAL"/>
    <property type="match status" value="1"/>
</dbReference>
<dbReference type="SMART" id="SM00267">
    <property type="entry name" value="GGDEF"/>
    <property type="match status" value="1"/>
</dbReference>
<dbReference type="InterPro" id="IPR050706">
    <property type="entry name" value="Cyclic-di-GMP_PDE-like"/>
</dbReference>
<reference evidence="4 5" key="1">
    <citation type="submission" date="2019-12" db="EMBL/GenBank/DDBJ databases">
        <authorList>
            <person name="Yang R."/>
        </authorList>
    </citation>
    <scope>NUCLEOTIDE SEQUENCE [LARGE SCALE GENOMIC DNA]</scope>
    <source>
        <strain evidence="4 5">DONG20-135</strain>
    </source>
</reference>
<dbReference type="InterPro" id="IPR001633">
    <property type="entry name" value="EAL_dom"/>
</dbReference>
<dbReference type="InterPro" id="IPR029787">
    <property type="entry name" value="Nucleotide_cyclase"/>
</dbReference>
<dbReference type="EMBL" id="WUUQ01000003">
    <property type="protein sequence ID" value="MXQ74071.1"/>
    <property type="molecule type" value="Genomic_DNA"/>
</dbReference>
<reference evidence="4 5" key="2">
    <citation type="submission" date="2020-01" db="EMBL/GenBank/DDBJ databases">
        <title>Clostridiaceae sp. nov. isolated from the gut of human by culturomics.</title>
        <authorList>
            <person name="Chang Y."/>
        </authorList>
    </citation>
    <scope>NUCLEOTIDE SEQUENCE [LARGE SCALE GENOMIC DNA]</scope>
    <source>
        <strain evidence="4 5">DONG20-135</strain>
    </source>
</reference>
<dbReference type="Proteomes" id="UP000434036">
    <property type="component" value="Unassembled WGS sequence"/>
</dbReference>
<dbReference type="PROSITE" id="PS50887">
    <property type="entry name" value="GGDEF"/>
    <property type="match status" value="1"/>
</dbReference>
<dbReference type="CDD" id="cd01948">
    <property type="entry name" value="EAL"/>
    <property type="match status" value="1"/>
</dbReference>
<sequence length="531" mass="61370">MQKNTKIEKGKNIEIVKAEIADGKKGSLKFEIGNETRAITYMPIPDSSWYLISIVPPDIQTAQLKEGINFAILLIAGTTIFLSAVYLLITLRISNNKNREISKIAYVDPVTEGSTRAKFMLDSKNIFSLRQPFSFLILDIKGFKLINDSFGSKQGDKVLKHVYDCILKNLHEGEYACRDNDDNFDILIKRADKTEISRFISVVANDINQFNDKKSSPYYINIECGCYVTEEQETSIVKLKDFANTARKNNQEKEKHFLWSNVFYNDVIRVKMRKEKEMKDSMESALNNDEFSVYLQPKVSLENGNVVGAEALVRWIRPNKEMIYPDEFIPLFEKTGFIIKLDLYVFEKVCQTLRKWIDENRYIIPISVNLSRNHLHFKDFLKEYKKIQEQYRIPSEYIELEITETVVFENLQILKGVIDEIHAMGYRCSMDDFGSGYSSLNVLKEIPVDILKIDRIFFNCEQTDRGDKIIQSVIGLAKKLTIDTVAEGVETIPQVEQLKEMACDIVQGYVFDKPMPISDFESKYKDNPKLF</sequence>
<gene>
    <name evidence="4" type="ORF">GSF08_08975</name>
</gene>
<evidence type="ECO:0000256" key="1">
    <source>
        <dbReference type="SAM" id="Phobius"/>
    </source>
</evidence>
<keyword evidence="1" id="KW-0472">Membrane</keyword>
<dbReference type="PANTHER" id="PTHR33121">
    <property type="entry name" value="CYCLIC DI-GMP PHOSPHODIESTERASE PDEF"/>
    <property type="match status" value="1"/>
</dbReference>
<accession>A0A6N8U879</accession>
<evidence type="ECO:0000259" key="3">
    <source>
        <dbReference type="PROSITE" id="PS50887"/>
    </source>
</evidence>
<dbReference type="PANTHER" id="PTHR33121:SF70">
    <property type="entry name" value="SIGNALING PROTEIN YKOW"/>
    <property type="match status" value="1"/>
</dbReference>
<dbReference type="GO" id="GO:0071111">
    <property type="term" value="F:cyclic-guanylate-specific phosphodiesterase activity"/>
    <property type="evidence" value="ECO:0007669"/>
    <property type="project" value="InterPro"/>
</dbReference>
<dbReference type="AlphaFoldDB" id="A0A6N8U879"/>
<dbReference type="Pfam" id="PF00990">
    <property type="entry name" value="GGDEF"/>
    <property type="match status" value="1"/>
</dbReference>
<evidence type="ECO:0000313" key="4">
    <source>
        <dbReference type="EMBL" id="MXQ74071.1"/>
    </source>
</evidence>
<dbReference type="Gene3D" id="3.30.70.270">
    <property type="match status" value="1"/>
</dbReference>
<protein>
    <submittedName>
        <fullName evidence="4">EAL domain-containing protein</fullName>
    </submittedName>
</protein>
<dbReference type="SUPFAM" id="SSF55073">
    <property type="entry name" value="Nucleotide cyclase"/>
    <property type="match status" value="1"/>
</dbReference>
<keyword evidence="1" id="KW-1133">Transmembrane helix</keyword>
<organism evidence="4 5">
    <name type="scientific">Copranaerobaculum intestinale</name>
    <dbReference type="NCBI Taxonomy" id="2692629"/>
    <lineage>
        <taxon>Bacteria</taxon>
        <taxon>Bacillati</taxon>
        <taxon>Bacillota</taxon>
        <taxon>Erysipelotrichia</taxon>
        <taxon>Erysipelotrichales</taxon>
        <taxon>Erysipelotrichaceae</taxon>
        <taxon>Copranaerobaculum</taxon>
    </lineage>
</organism>
<dbReference type="InterPro" id="IPR035919">
    <property type="entry name" value="EAL_sf"/>
</dbReference>
<name>A0A6N8U879_9FIRM</name>
<keyword evidence="5" id="KW-1185">Reference proteome</keyword>
<feature type="domain" description="EAL" evidence="2">
    <location>
        <begin position="275"/>
        <end position="528"/>
    </location>
</feature>
<dbReference type="Gene3D" id="3.20.20.450">
    <property type="entry name" value="EAL domain"/>
    <property type="match status" value="1"/>
</dbReference>
<feature type="transmembrane region" description="Helical" evidence="1">
    <location>
        <begin position="70"/>
        <end position="89"/>
    </location>
</feature>
<dbReference type="NCBIfam" id="TIGR00254">
    <property type="entry name" value="GGDEF"/>
    <property type="match status" value="1"/>
</dbReference>
<dbReference type="SUPFAM" id="SSF141868">
    <property type="entry name" value="EAL domain-like"/>
    <property type="match status" value="1"/>
</dbReference>
<comment type="caution">
    <text evidence="4">The sequence shown here is derived from an EMBL/GenBank/DDBJ whole genome shotgun (WGS) entry which is preliminary data.</text>
</comment>
<dbReference type="Pfam" id="PF00563">
    <property type="entry name" value="EAL"/>
    <property type="match status" value="1"/>
</dbReference>
<dbReference type="InterPro" id="IPR043128">
    <property type="entry name" value="Rev_trsase/Diguanyl_cyclase"/>
</dbReference>
<proteinExistence type="predicted"/>
<keyword evidence="1" id="KW-0812">Transmembrane</keyword>